<dbReference type="Pfam" id="PF15497">
    <property type="entry name" value="SNAPC5"/>
    <property type="match status" value="1"/>
</dbReference>
<evidence type="ECO:0000256" key="1">
    <source>
        <dbReference type="SAM" id="MobiDB-lite"/>
    </source>
</evidence>
<dbReference type="HOGENOM" id="CLU_2040306_0_0_1"/>
<feature type="compositionally biased region" description="Acidic residues" evidence="1">
    <location>
        <begin position="85"/>
        <end position="99"/>
    </location>
</feature>
<feature type="region of interest" description="Disordered" evidence="1">
    <location>
        <begin position="41"/>
        <end position="111"/>
    </location>
</feature>
<name>R7V0I8_CAPTE</name>
<dbReference type="GO" id="GO:0005634">
    <property type="term" value="C:nucleus"/>
    <property type="evidence" value="ECO:0007669"/>
    <property type="project" value="InterPro"/>
</dbReference>
<dbReference type="PANTHER" id="PTHR15333">
    <property type="entry name" value="SNRNA-ACTIVATING PROTEIN COMPLEX SUBUNIT 5"/>
    <property type="match status" value="1"/>
</dbReference>
<dbReference type="EMBL" id="AMQN01019636">
    <property type="status" value="NOT_ANNOTATED_CDS"/>
    <property type="molecule type" value="Genomic_DNA"/>
</dbReference>
<dbReference type="GO" id="GO:0006366">
    <property type="term" value="P:transcription by RNA polymerase II"/>
    <property type="evidence" value="ECO:0007669"/>
    <property type="project" value="InterPro"/>
</dbReference>
<reference evidence="2 4" key="2">
    <citation type="journal article" date="2013" name="Nature">
        <title>Insights into bilaterian evolution from three spiralian genomes.</title>
        <authorList>
            <person name="Simakov O."/>
            <person name="Marletaz F."/>
            <person name="Cho S.J."/>
            <person name="Edsinger-Gonzales E."/>
            <person name="Havlak P."/>
            <person name="Hellsten U."/>
            <person name="Kuo D.H."/>
            <person name="Larsson T."/>
            <person name="Lv J."/>
            <person name="Arendt D."/>
            <person name="Savage R."/>
            <person name="Osoegawa K."/>
            <person name="de Jong P."/>
            <person name="Grimwood J."/>
            <person name="Chapman J.A."/>
            <person name="Shapiro H."/>
            <person name="Aerts A."/>
            <person name="Otillar R.P."/>
            <person name="Terry A.Y."/>
            <person name="Boore J.L."/>
            <person name="Grigoriev I.V."/>
            <person name="Lindberg D.R."/>
            <person name="Seaver E.C."/>
            <person name="Weisblat D.A."/>
            <person name="Putnam N.H."/>
            <person name="Rokhsar D.S."/>
        </authorList>
    </citation>
    <scope>NUCLEOTIDE SEQUENCE</scope>
    <source>
        <strain evidence="2 4">I ESC-2004</strain>
    </source>
</reference>
<dbReference type="GO" id="GO:0006384">
    <property type="term" value="P:transcription initiation at RNA polymerase III promoter"/>
    <property type="evidence" value="ECO:0007669"/>
    <property type="project" value="InterPro"/>
</dbReference>
<dbReference type="PANTHER" id="PTHR15333:SF2">
    <property type="entry name" value="SNRNA-ACTIVATING PROTEIN COMPLEX SUBUNIT 5"/>
    <property type="match status" value="1"/>
</dbReference>
<gene>
    <name evidence="2" type="ORF">CAPTEDRAFT_213316</name>
</gene>
<protein>
    <recommendedName>
        <fullName evidence="5">snRNA-activating protein complex subunit 5</fullName>
    </recommendedName>
</protein>
<reference evidence="4" key="1">
    <citation type="submission" date="2012-12" db="EMBL/GenBank/DDBJ databases">
        <authorList>
            <person name="Hellsten U."/>
            <person name="Grimwood J."/>
            <person name="Chapman J.A."/>
            <person name="Shapiro H."/>
            <person name="Aerts A."/>
            <person name="Otillar R.P."/>
            <person name="Terry A.Y."/>
            <person name="Boore J.L."/>
            <person name="Simakov O."/>
            <person name="Marletaz F."/>
            <person name="Cho S.-J."/>
            <person name="Edsinger-Gonzales E."/>
            <person name="Havlak P."/>
            <person name="Kuo D.-H."/>
            <person name="Larsson T."/>
            <person name="Lv J."/>
            <person name="Arendt D."/>
            <person name="Savage R."/>
            <person name="Osoegawa K."/>
            <person name="de Jong P."/>
            <person name="Lindberg D.R."/>
            <person name="Seaver E.C."/>
            <person name="Weisblat D.A."/>
            <person name="Putnam N.H."/>
            <person name="Grigoriev I.V."/>
            <person name="Rokhsar D.S."/>
        </authorList>
    </citation>
    <scope>NUCLEOTIDE SEQUENCE</scope>
    <source>
        <strain evidence="4">I ESC-2004</strain>
    </source>
</reference>
<sequence>MSTHSELLLLREEEKVLMELRTKLTDQLNRLKVEELALQSHIRSDENAPLDLMPSSSDQHSEADANLGELNLDVFSDKFGQGGKEEEEEEEDEDEDMETDLTNFVEQLKNQ</sequence>
<reference evidence="3" key="3">
    <citation type="submission" date="2015-06" db="UniProtKB">
        <authorList>
            <consortium name="EnsemblMetazoa"/>
        </authorList>
    </citation>
    <scope>IDENTIFICATION</scope>
</reference>
<evidence type="ECO:0008006" key="5">
    <source>
        <dbReference type="Google" id="ProtNLM"/>
    </source>
</evidence>
<proteinExistence type="predicted"/>
<dbReference type="AlphaFoldDB" id="R7V0I8"/>
<evidence type="ECO:0000313" key="4">
    <source>
        <dbReference type="Proteomes" id="UP000014760"/>
    </source>
</evidence>
<dbReference type="EMBL" id="KB296044">
    <property type="protein sequence ID" value="ELU12353.1"/>
    <property type="molecule type" value="Genomic_DNA"/>
</dbReference>
<dbReference type="OMA" id="CIINAQT"/>
<dbReference type="OrthoDB" id="6158499at2759"/>
<dbReference type="EnsemblMetazoa" id="CapteT213316">
    <property type="protein sequence ID" value="CapteP213316"/>
    <property type="gene ID" value="CapteG213316"/>
</dbReference>
<dbReference type="InterPro" id="IPR029138">
    <property type="entry name" value="SNAPC5"/>
</dbReference>
<evidence type="ECO:0000313" key="3">
    <source>
        <dbReference type="EnsemblMetazoa" id="CapteP213316"/>
    </source>
</evidence>
<accession>R7V0I8</accession>
<feature type="compositionally biased region" description="Polar residues" evidence="1">
    <location>
        <begin position="100"/>
        <end position="111"/>
    </location>
</feature>
<keyword evidence="4" id="KW-1185">Reference proteome</keyword>
<evidence type="ECO:0000313" key="2">
    <source>
        <dbReference type="EMBL" id="ELU12353.1"/>
    </source>
</evidence>
<dbReference type="Proteomes" id="UP000014760">
    <property type="component" value="Unassembled WGS sequence"/>
</dbReference>
<organism evidence="2">
    <name type="scientific">Capitella teleta</name>
    <name type="common">Polychaete worm</name>
    <dbReference type="NCBI Taxonomy" id="283909"/>
    <lineage>
        <taxon>Eukaryota</taxon>
        <taxon>Metazoa</taxon>
        <taxon>Spiralia</taxon>
        <taxon>Lophotrochozoa</taxon>
        <taxon>Annelida</taxon>
        <taxon>Polychaeta</taxon>
        <taxon>Sedentaria</taxon>
        <taxon>Scolecida</taxon>
        <taxon>Capitellidae</taxon>
        <taxon>Capitella</taxon>
    </lineage>
</organism>